<dbReference type="Proteomes" id="UP001224674">
    <property type="component" value="Chromosome"/>
</dbReference>
<feature type="compositionally biased region" description="Polar residues" evidence="1">
    <location>
        <begin position="177"/>
        <end position="187"/>
    </location>
</feature>
<evidence type="ECO:0000256" key="2">
    <source>
        <dbReference type="SAM" id="Phobius"/>
    </source>
</evidence>
<dbReference type="EMBL" id="CP122566">
    <property type="protein sequence ID" value="WGH93086.1"/>
    <property type="molecule type" value="Genomic_DNA"/>
</dbReference>
<gene>
    <name evidence="3" type="ORF">QDX21_12485</name>
</gene>
<keyword evidence="2" id="KW-0812">Transmembrane</keyword>
<name>A0AAJ6AN32_9MICC</name>
<feature type="compositionally biased region" description="Low complexity" evidence="1">
    <location>
        <begin position="141"/>
        <end position="164"/>
    </location>
</feature>
<sequence>MNDRHPWNNNNNSSWGSPQDHLSSGEHGSTDPTVRFDPPGADDEVYDRHRPDSSYQSGAEGYSEPLHVNRSEDVIEPDQPQRGGKSWIWWGLIVVVLVIVAGVLRWIFSRPDGGEGDAEPSPSPAEEIVEEDNGQTGEGDQNNQNQPGRPNQPGQQDQQSGLPGEQQPSQAPDEHGQQLSPDNPGNQ</sequence>
<feature type="region of interest" description="Disordered" evidence="1">
    <location>
        <begin position="111"/>
        <end position="187"/>
    </location>
</feature>
<feature type="transmembrane region" description="Helical" evidence="2">
    <location>
        <begin position="87"/>
        <end position="108"/>
    </location>
</feature>
<reference evidence="3 4" key="1">
    <citation type="submission" date="2023-03" db="EMBL/GenBank/DDBJ databases">
        <title>Complete genome sequences of several Auritidibacter ignavus strains isolated from ear infections.</title>
        <authorList>
            <person name="Baehr T."/>
            <person name="Baumhoegger A.M."/>
        </authorList>
    </citation>
    <scope>NUCLEOTIDE SEQUENCE [LARGE SCALE GENOMIC DNA]</scope>
    <source>
        <strain evidence="3 4">BABAE-6</strain>
    </source>
</reference>
<accession>A0AAJ6AN32</accession>
<protein>
    <submittedName>
        <fullName evidence="3">Uncharacterized protein</fullName>
    </submittedName>
</protein>
<keyword evidence="4" id="KW-1185">Reference proteome</keyword>
<feature type="compositionally biased region" description="Polar residues" evidence="1">
    <location>
        <begin position="16"/>
        <end position="32"/>
    </location>
</feature>
<keyword evidence="2" id="KW-0472">Membrane</keyword>
<dbReference type="RefSeq" id="WP_110110255.1">
    <property type="nucleotide sequence ID" value="NZ_CP122566.1"/>
</dbReference>
<dbReference type="AlphaFoldDB" id="A0AAJ6AN32"/>
<feature type="region of interest" description="Disordered" evidence="1">
    <location>
        <begin position="1"/>
        <end position="84"/>
    </location>
</feature>
<evidence type="ECO:0000313" key="4">
    <source>
        <dbReference type="Proteomes" id="UP001224674"/>
    </source>
</evidence>
<evidence type="ECO:0000256" key="1">
    <source>
        <dbReference type="SAM" id="MobiDB-lite"/>
    </source>
</evidence>
<evidence type="ECO:0000313" key="3">
    <source>
        <dbReference type="EMBL" id="WGH93086.1"/>
    </source>
</evidence>
<proteinExistence type="predicted"/>
<keyword evidence="2" id="KW-1133">Transmembrane helix</keyword>
<organism evidence="3 4">
    <name type="scientific">Auritidibacter ignavus</name>
    <dbReference type="NCBI Taxonomy" id="678932"/>
    <lineage>
        <taxon>Bacteria</taxon>
        <taxon>Bacillati</taxon>
        <taxon>Actinomycetota</taxon>
        <taxon>Actinomycetes</taxon>
        <taxon>Micrococcales</taxon>
        <taxon>Micrococcaceae</taxon>
        <taxon>Auritidibacter</taxon>
    </lineage>
</organism>